<dbReference type="InterPro" id="IPR050833">
    <property type="entry name" value="Poly_Biosynth_Transport"/>
</dbReference>
<dbReference type="CDD" id="cd13125">
    <property type="entry name" value="MATE_like_10"/>
    <property type="match status" value="1"/>
</dbReference>
<dbReference type="GO" id="GO:0005886">
    <property type="term" value="C:plasma membrane"/>
    <property type="evidence" value="ECO:0007669"/>
    <property type="project" value="UniProtKB-SubCell"/>
</dbReference>
<dbReference type="PANTHER" id="PTHR30250">
    <property type="entry name" value="PST FAMILY PREDICTED COLANIC ACID TRANSPORTER"/>
    <property type="match status" value="1"/>
</dbReference>
<dbReference type="RefSeq" id="WP_123647415.1">
    <property type="nucleotide sequence ID" value="NZ_RCTY01000024.1"/>
</dbReference>
<evidence type="ECO:0000256" key="5">
    <source>
        <dbReference type="ARBA" id="ARBA00023136"/>
    </source>
</evidence>
<proteinExistence type="predicted"/>
<dbReference type="PANTHER" id="PTHR30250:SF30">
    <property type="entry name" value="LIPID III FLIPPASE"/>
    <property type="match status" value="1"/>
</dbReference>
<dbReference type="Proteomes" id="UP000275910">
    <property type="component" value="Unassembled WGS sequence"/>
</dbReference>
<feature type="transmembrane region" description="Helical" evidence="6">
    <location>
        <begin position="115"/>
        <end position="136"/>
    </location>
</feature>
<evidence type="ECO:0000256" key="4">
    <source>
        <dbReference type="ARBA" id="ARBA00022989"/>
    </source>
</evidence>
<name>A0A3N2RHY9_LYSEN</name>
<protein>
    <submittedName>
        <fullName evidence="7">O-antigen translocase</fullName>
    </submittedName>
</protein>
<feature type="transmembrane region" description="Helical" evidence="6">
    <location>
        <begin position="215"/>
        <end position="238"/>
    </location>
</feature>
<feature type="transmembrane region" description="Helical" evidence="6">
    <location>
        <begin position="338"/>
        <end position="355"/>
    </location>
</feature>
<dbReference type="EMBL" id="RCTY01000024">
    <property type="protein sequence ID" value="ROU06994.1"/>
    <property type="molecule type" value="Genomic_DNA"/>
</dbReference>
<keyword evidence="2" id="KW-1003">Cell membrane</keyword>
<feature type="transmembrane region" description="Helical" evidence="6">
    <location>
        <begin position="41"/>
        <end position="63"/>
    </location>
</feature>
<dbReference type="InterPro" id="IPR044550">
    <property type="entry name" value="WzxE"/>
</dbReference>
<accession>A0A3N2RHY9</accession>
<feature type="transmembrane region" description="Helical" evidence="6">
    <location>
        <begin position="148"/>
        <end position="166"/>
    </location>
</feature>
<evidence type="ECO:0000256" key="3">
    <source>
        <dbReference type="ARBA" id="ARBA00022692"/>
    </source>
</evidence>
<feature type="transmembrane region" description="Helical" evidence="6">
    <location>
        <begin position="84"/>
        <end position="109"/>
    </location>
</feature>
<comment type="caution">
    <text evidence="7">The sequence shown here is derived from an EMBL/GenBank/DDBJ whole genome shotgun (WGS) entry which is preliminary data.</text>
</comment>
<dbReference type="AlphaFoldDB" id="A0A3N2RHY9"/>
<dbReference type="GO" id="GO:0009246">
    <property type="term" value="P:enterobacterial common antigen biosynthetic process"/>
    <property type="evidence" value="ECO:0007669"/>
    <property type="project" value="InterPro"/>
</dbReference>
<evidence type="ECO:0000256" key="2">
    <source>
        <dbReference type="ARBA" id="ARBA00022475"/>
    </source>
</evidence>
<evidence type="ECO:0000256" key="1">
    <source>
        <dbReference type="ARBA" id="ARBA00004651"/>
    </source>
</evidence>
<dbReference type="Pfam" id="PF13440">
    <property type="entry name" value="Polysacc_synt_3"/>
    <property type="match status" value="1"/>
</dbReference>
<evidence type="ECO:0000313" key="8">
    <source>
        <dbReference type="Proteomes" id="UP000275910"/>
    </source>
</evidence>
<keyword evidence="5 6" id="KW-0472">Membrane</keyword>
<feature type="transmembrane region" description="Helical" evidence="6">
    <location>
        <begin position="172"/>
        <end position="194"/>
    </location>
</feature>
<evidence type="ECO:0000256" key="6">
    <source>
        <dbReference type="SAM" id="Phobius"/>
    </source>
</evidence>
<feature type="transmembrane region" description="Helical" evidence="6">
    <location>
        <begin position="391"/>
        <end position="409"/>
    </location>
</feature>
<reference evidence="7 8" key="1">
    <citation type="submission" date="2018-10" db="EMBL/GenBank/DDBJ databases">
        <title>The genome of Lysobacter enzymogenes OH11.</title>
        <authorList>
            <person name="Liu F."/>
            <person name="Zhao Y."/>
            <person name="Qian G."/>
            <person name="Chen Y."/>
            <person name="Xu H."/>
        </authorList>
    </citation>
    <scope>NUCLEOTIDE SEQUENCE [LARGE SCALE GENOMIC DNA]</scope>
    <source>
        <strain evidence="7 8">OH11</strain>
    </source>
</reference>
<feature type="transmembrane region" description="Helical" evidence="6">
    <location>
        <begin position="362"/>
        <end position="385"/>
    </location>
</feature>
<keyword evidence="3 6" id="KW-0812">Transmembrane</keyword>
<gene>
    <name evidence="7" type="ORF">D9T17_10765</name>
</gene>
<comment type="subcellular location">
    <subcellularLocation>
        <location evidence="1">Cell membrane</location>
        <topology evidence="1">Multi-pass membrane protein</topology>
    </subcellularLocation>
</comment>
<organism evidence="7 8">
    <name type="scientific">Lysobacter enzymogenes</name>
    <dbReference type="NCBI Taxonomy" id="69"/>
    <lineage>
        <taxon>Bacteria</taxon>
        <taxon>Pseudomonadati</taxon>
        <taxon>Pseudomonadota</taxon>
        <taxon>Gammaproteobacteria</taxon>
        <taxon>Lysobacterales</taxon>
        <taxon>Lysobacteraceae</taxon>
        <taxon>Lysobacter</taxon>
    </lineage>
</organism>
<sequence>MSIARAGASSAIGTAARLLAALATIKLVAHAAGPEGVGRLGQFLGLMALLSVLAGGGIGAGIVKHVAEYRNDPERFERLVRTALAYALCASLATGALALAFARPLALWLLGDARYVGLVCVLALAQAGIAMGNCLLAIFNGLMDVRRLVLVQVIGSALSVALALLLSWRFGLYGALLSLVLGQLLWLLIGLPAWRASPHYRPGLLRPRLDREMAARLAGFSAMTLSSALCAPLVGIAARDHLAAQLGWTQVGYWQAVGKVSDAYLLFLTAAINVHYLPRLSAIGGRDALRRELAQASRQLIPAAAALALAIYLAREWITPLLFSAQFAPINALYAPQLLGDVIKIASFVFSYLMVAKAMTGLFVASEFAFAGLYFALLVVLTRWFGLPGAVYAFAANYSLYLVFNLWMARRYLGRTP</sequence>
<evidence type="ECO:0000313" key="7">
    <source>
        <dbReference type="EMBL" id="ROU06994.1"/>
    </source>
</evidence>
<feature type="transmembrane region" description="Helical" evidence="6">
    <location>
        <begin position="300"/>
        <end position="318"/>
    </location>
</feature>
<feature type="transmembrane region" description="Helical" evidence="6">
    <location>
        <begin position="263"/>
        <end position="280"/>
    </location>
</feature>
<keyword evidence="4 6" id="KW-1133">Transmembrane helix</keyword>